<feature type="transmembrane region" description="Helical" evidence="6">
    <location>
        <begin position="89"/>
        <end position="109"/>
    </location>
</feature>
<evidence type="ECO:0000256" key="4">
    <source>
        <dbReference type="ARBA" id="ARBA00022989"/>
    </source>
</evidence>
<keyword evidence="3 6" id="KW-0812">Transmembrane</keyword>
<evidence type="ECO:0000256" key="1">
    <source>
        <dbReference type="ARBA" id="ARBA00004141"/>
    </source>
</evidence>
<comment type="subcellular location">
    <subcellularLocation>
        <location evidence="1">Membrane</location>
        <topology evidence="1">Multi-pass membrane protein</topology>
    </subcellularLocation>
</comment>
<sequence>MTSTLRRAGGFAVVGTLALAAPSLGMAAFAPFAAVALLAAFVIDDGPLFELFARPGDREDGRLNGLAGFALAATVLALLATVPRVRMPLPIFAAAVLILAYGNLGARLVDSTTDEEFLRSAGFVVAAILAGTVGQIAIVSLTGPLRQLPFAQFTLLAALGGLVAALLRTALYERDDPLVMLSVGLSLWGVDTLAGSVSPTQTVISFAFTVAIGYAAYALGTASVAGVITGVLLLLLTIVFGGFGWAVVLVSFFGVGALATKFKYDSKAERGVAEGNDGARGTGNVLGNAAVALVAVVGYAATQTVGHAFGTDLFMLAFAGSVAAAMSDTLSSEIGGLFDNPRLITSFKTVPPGTDGAVTWQGEVAGVGGAALIAAVAAFFLPFPTAGAIAVLAGGVIGMTVDSLLGATVEGAGLGNQAVNFLATLAGALGAMAVWIPL</sequence>
<dbReference type="PANTHER" id="PTHR13353:SF5">
    <property type="entry name" value="TRANSMEMBRANE PROTEIN 19"/>
    <property type="match status" value="1"/>
</dbReference>
<keyword evidence="5 6" id="KW-0472">Membrane</keyword>
<feature type="transmembrane region" description="Helical" evidence="6">
    <location>
        <begin position="418"/>
        <end position="436"/>
    </location>
</feature>
<dbReference type="EMBL" id="AOLN01000006">
    <property type="protein sequence ID" value="ELZ96884.1"/>
    <property type="molecule type" value="Genomic_DNA"/>
</dbReference>
<feature type="transmembrane region" description="Helical" evidence="6">
    <location>
        <begin position="234"/>
        <end position="260"/>
    </location>
</feature>
<evidence type="ECO:0000256" key="5">
    <source>
        <dbReference type="ARBA" id="ARBA00023136"/>
    </source>
</evidence>
<feature type="transmembrane region" description="Helical" evidence="6">
    <location>
        <begin position="121"/>
        <end position="141"/>
    </location>
</feature>
<comment type="similarity">
    <text evidence="2">Belongs to the TMEM19 family.</text>
</comment>
<reference evidence="7 8" key="1">
    <citation type="journal article" date="2014" name="PLoS Genet.">
        <title>Phylogenetically driven sequencing of extremely halophilic archaea reveals strategies for static and dynamic osmo-response.</title>
        <authorList>
            <person name="Becker E.A."/>
            <person name="Seitzer P.M."/>
            <person name="Tritt A."/>
            <person name="Larsen D."/>
            <person name="Krusor M."/>
            <person name="Yao A.I."/>
            <person name="Wu D."/>
            <person name="Madern D."/>
            <person name="Eisen J.A."/>
            <person name="Darling A.E."/>
            <person name="Facciotti M.T."/>
        </authorList>
    </citation>
    <scope>NUCLEOTIDE SEQUENCE [LARGE SCALE GENOMIC DNA]</scope>
    <source>
        <strain evidence="7 8">ATCC BAA-1512</strain>
    </source>
</reference>
<feature type="transmembrane region" description="Helical" evidence="6">
    <location>
        <begin position="153"/>
        <end position="171"/>
    </location>
</feature>
<feature type="transmembrane region" description="Helical" evidence="6">
    <location>
        <begin position="386"/>
        <end position="406"/>
    </location>
</feature>
<comment type="caution">
    <text evidence="7">The sequence shown here is derived from an EMBL/GenBank/DDBJ whole genome shotgun (WGS) entry which is preliminary data.</text>
</comment>
<dbReference type="AlphaFoldDB" id="M0IN35"/>
<dbReference type="PANTHER" id="PTHR13353">
    <property type="entry name" value="TRANSMEMBRANE PROTEIN 19"/>
    <property type="match status" value="1"/>
</dbReference>
<feature type="transmembrane region" description="Helical" evidence="6">
    <location>
        <begin position="358"/>
        <end position="380"/>
    </location>
</feature>
<dbReference type="RefSeq" id="WP_008318433.1">
    <property type="nucleotide sequence ID" value="NZ_AOLN01000006.1"/>
</dbReference>
<dbReference type="GO" id="GO:0016020">
    <property type="term" value="C:membrane"/>
    <property type="evidence" value="ECO:0007669"/>
    <property type="project" value="UniProtKB-SubCell"/>
</dbReference>
<proteinExistence type="inferred from homology"/>
<evidence type="ECO:0000313" key="8">
    <source>
        <dbReference type="Proteomes" id="UP000011550"/>
    </source>
</evidence>
<dbReference type="Proteomes" id="UP000011550">
    <property type="component" value="Unassembled WGS sequence"/>
</dbReference>
<name>M0IN35_9EURY</name>
<evidence type="ECO:0008006" key="9">
    <source>
        <dbReference type="Google" id="ProtNLM"/>
    </source>
</evidence>
<gene>
    <name evidence="7" type="ORF">C440_03883</name>
</gene>
<feature type="transmembrane region" description="Helical" evidence="6">
    <location>
        <begin position="206"/>
        <end position="228"/>
    </location>
</feature>
<feature type="transmembrane region" description="Helical" evidence="6">
    <location>
        <begin position="177"/>
        <end position="194"/>
    </location>
</feature>
<organism evidence="7 8">
    <name type="scientific">Haloferax mucosum ATCC BAA-1512</name>
    <dbReference type="NCBI Taxonomy" id="662479"/>
    <lineage>
        <taxon>Archaea</taxon>
        <taxon>Methanobacteriati</taxon>
        <taxon>Methanobacteriota</taxon>
        <taxon>Stenosarchaea group</taxon>
        <taxon>Halobacteria</taxon>
        <taxon>Halobacteriales</taxon>
        <taxon>Haloferacaceae</taxon>
        <taxon>Haloferax</taxon>
    </lineage>
</organism>
<dbReference type="PATRIC" id="fig|662479.7.peg.797"/>
<feature type="transmembrane region" description="Helical" evidence="6">
    <location>
        <begin position="281"/>
        <end position="301"/>
    </location>
</feature>
<dbReference type="STRING" id="662479.C440_03883"/>
<protein>
    <recommendedName>
        <fullName evidence="9">DUF92 domain-containing protein</fullName>
    </recommendedName>
</protein>
<evidence type="ECO:0000313" key="7">
    <source>
        <dbReference type="EMBL" id="ELZ96884.1"/>
    </source>
</evidence>
<evidence type="ECO:0000256" key="2">
    <source>
        <dbReference type="ARBA" id="ARBA00009012"/>
    </source>
</evidence>
<evidence type="ECO:0000256" key="6">
    <source>
        <dbReference type="SAM" id="Phobius"/>
    </source>
</evidence>
<feature type="transmembrane region" description="Helical" evidence="6">
    <location>
        <begin position="63"/>
        <end position="82"/>
    </location>
</feature>
<keyword evidence="4 6" id="KW-1133">Transmembrane helix</keyword>
<keyword evidence="8" id="KW-1185">Reference proteome</keyword>
<dbReference type="InterPro" id="IPR002794">
    <property type="entry name" value="DUF92_TMEM19"/>
</dbReference>
<dbReference type="Pfam" id="PF01940">
    <property type="entry name" value="DUF92"/>
    <property type="match status" value="1"/>
</dbReference>
<evidence type="ECO:0000256" key="3">
    <source>
        <dbReference type="ARBA" id="ARBA00022692"/>
    </source>
</evidence>
<accession>M0IN35</accession>